<sequence length="292" mass="33179">MTILHRAQDISLSPMFVEPVEIRLIEPDSGRLRDFECFAGLWNGEFWKYCRKPLNKIQVQPSLQFCLGLRFGFVPCDSILRRIFALYRHNKECDVTARQRFDEIPAISTSVYQVATLFGAETRLFTRHPTTNIVTEHKYPYTTLPQFSLSVHPCLALLASTLATTHESLFSLALEIQTFTTWSSFSVDCLPSFLSRTDSRAAPRGSPATMASTHSRKRQGPGDAENAQTRETTHNPHRAGRTVLGVRHMNTHASDTAQAERPTKRPRVVFEDVPKAMPVVKKRVLPQRAVWR</sequence>
<protein>
    <submittedName>
        <fullName evidence="2">Uncharacterized protein</fullName>
    </submittedName>
</protein>
<feature type="region of interest" description="Disordered" evidence="1">
    <location>
        <begin position="198"/>
        <end position="246"/>
    </location>
</feature>
<keyword evidence="3" id="KW-1185">Reference proteome</keyword>
<dbReference type="EMBL" id="KN880525">
    <property type="protein sequence ID" value="KIY67452.1"/>
    <property type="molecule type" value="Genomic_DNA"/>
</dbReference>
<evidence type="ECO:0000313" key="3">
    <source>
        <dbReference type="Proteomes" id="UP000054007"/>
    </source>
</evidence>
<organism evidence="2 3">
    <name type="scientific">Cylindrobasidium torrendii FP15055 ss-10</name>
    <dbReference type="NCBI Taxonomy" id="1314674"/>
    <lineage>
        <taxon>Eukaryota</taxon>
        <taxon>Fungi</taxon>
        <taxon>Dikarya</taxon>
        <taxon>Basidiomycota</taxon>
        <taxon>Agaricomycotina</taxon>
        <taxon>Agaricomycetes</taxon>
        <taxon>Agaricomycetidae</taxon>
        <taxon>Agaricales</taxon>
        <taxon>Marasmiineae</taxon>
        <taxon>Physalacriaceae</taxon>
        <taxon>Cylindrobasidium</taxon>
    </lineage>
</organism>
<name>A0A0D7BAB1_9AGAR</name>
<evidence type="ECO:0000256" key="1">
    <source>
        <dbReference type="SAM" id="MobiDB-lite"/>
    </source>
</evidence>
<evidence type="ECO:0000313" key="2">
    <source>
        <dbReference type="EMBL" id="KIY67452.1"/>
    </source>
</evidence>
<dbReference type="AlphaFoldDB" id="A0A0D7BAB1"/>
<proteinExistence type="predicted"/>
<dbReference type="OrthoDB" id="3133596at2759"/>
<dbReference type="Proteomes" id="UP000054007">
    <property type="component" value="Unassembled WGS sequence"/>
</dbReference>
<reference evidence="2 3" key="1">
    <citation type="journal article" date="2015" name="Fungal Genet. Biol.">
        <title>Evolution of novel wood decay mechanisms in Agaricales revealed by the genome sequences of Fistulina hepatica and Cylindrobasidium torrendii.</title>
        <authorList>
            <person name="Floudas D."/>
            <person name="Held B.W."/>
            <person name="Riley R."/>
            <person name="Nagy L.G."/>
            <person name="Koehler G."/>
            <person name="Ransdell A.S."/>
            <person name="Younus H."/>
            <person name="Chow J."/>
            <person name="Chiniquy J."/>
            <person name="Lipzen A."/>
            <person name="Tritt A."/>
            <person name="Sun H."/>
            <person name="Haridas S."/>
            <person name="LaButti K."/>
            <person name="Ohm R.A."/>
            <person name="Kues U."/>
            <person name="Blanchette R.A."/>
            <person name="Grigoriev I.V."/>
            <person name="Minto R.E."/>
            <person name="Hibbett D.S."/>
        </authorList>
    </citation>
    <scope>NUCLEOTIDE SEQUENCE [LARGE SCALE GENOMIC DNA]</scope>
    <source>
        <strain evidence="2 3">FP15055 ss-10</strain>
    </source>
</reference>
<gene>
    <name evidence="2" type="ORF">CYLTODRAFT_490587</name>
</gene>
<accession>A0A0D7BAB1</accession>